<dbReference type="PANTHER" id="PTHR30160:SF22">
    <property type="entry name" value="LIPOPOLYSACCHARIDE CORE BIOSYNTHESIS PROTEIN"/>
    <property type="match status" value="1"/>
</dbReference>
<organism evidence="4 5">
    <name type="scientific">Dokdonia genika</name>
    <dbReference type="NCBI Taxonomy" id="308113"/>
    <lineage>
        <taxon>Bacteria</taxon>
        <taxon>Pseudomonadati</taxon>
        <taxon>Bacteroidota</taxon>
        <taxon>Flavobacteriia</taxon>
        <taxon>Flavobacteriales</taxon>
        <taxon>Flavobacteriaceae</taxon>
        <taxon>Dokdonia</taxon>
    </lineage>
</organism>
<comment type="caution">
    <text evidence="4">The sequence shown here is derived from an EMBL/GenBank/DDBJ whole genome shotgun (WGS) entry which is preliminary data.</text>
</comment>
<name>A0ABV9L5T0_9FLAO</name>
<evidence type="ECO:0000313" key="4">
    <source>
        <dbReference type="EMBL" id="MFC4689170.1"/>
    </source>
</evidence>
<evidence type="ECO:0000313" key="5">
    <source>
        <dbReference type="Proteomes" id="UP001595878"/>
    </source>
</evidence>
<dbReference type="PANTHER" id="PTHR30160">
    <property type="entry name" value="TETRAACYLDISACCHARIDE 4'-KINASE-RELATED"/>
    <property type="match status" value="1"/>
</dbReference>
<keyword evidence="3" id="KW-0812">Transmembrane</keyword>
<protein>
    <submittedName>
        <fullName evidence="4">Glycosyltransferase family 9 protein</fullName>
    </submittedName>
</protein>
<keyword evidence="1" id="KW-0328">Glycosyltransferase</keyword>
<evidence type="ECO:0000256" key="3">
    <source>
        <dbReference type="SAM" id="Phobius"/>
    </source>
</evidence>
<keyword evidence="3" id="KW-0472">Membrane</keyword>
<gene>
    <name evidence="4" type="ORF">ACFO5T_01885</name>
</gene>
<sequence length="337" mass="37495">MARQKHILIIRLSAMGDVAMTVPVVYAFAKANPDIKISFLSKPFFKPIVSSIPNLEFVAANVTSEHKGVMGIWKLARQLKKLGITHVADLHNVIRSKMLRTFLNLPSATLDKGRAEKKALTRESDKNFTQLATTAQRYKAVFNNLEFKNLVPEVLPKPNRAPAIIEFTAGHSRKWLGVAPFAAHLGKQYPLDYMKMVVEGIDLLDKYDIFLFGAPSEVTILNNLSDSCKNVKVVAGALKFKEELNLISQLDGMLSMDSGNAHLAAMYGVPTITLWGVTHPYAGFAPFNQEEHCLVSDRKKYPKIPTSIYGNLVPEGYEDVMKTILPEQVIDKIKATI</sequence>
<evidence type="ECO:0000256" key="1">
    <source>
        <dbReference type="ARBA" id="ARBA00022676"/>
    </source>
</evidence>
<feature type="transmembrane region" description="Helical" evidence="3">
    <location>
        <begin position="7"/>
        <end position="29"/>
    </location>
</feature>
<dbReference type="Proteomes" id="UP001595878">
    <property type="component" value="Unassembled WGS sequence"/>
</dbReference>
<keyword evidence="5" id="KW-1185">Reference proteome</keyword>
<dbReference type="EMBL" id="JBHSHB010000007">
    <property type="protein sequence ID" value="MFC4689170.1"/>
    <property type="molecule type" value="Genomic_DNA"/>
</dbReference>
<keyword evidence="3" id="KW-1133">Transmembrane helix</keyword>
<dbReference type="InterPro" id="IPR002201">
    <property type="entry name" value="Glyco_trans_9"/>
</dbReference>
<dbReference type="CDD" id="cd03789">
    <property type="entry name" value="GT9_LPS_heptosyltransferase"/>
    <property type="match status" value="1"/>
</dbReference>
<proteinExistence type="predicted"/>
<dbReference type="Gene3D" id="3.40.50.2000">
    <property type="entry name" value="Glycogen Phosphorylase B"/>
    <property type="match status" value="2"/>
</dbReference>
<keyword evidence="2" id="KW-0808">Transferase</keyword>
<accession>A0ABV9L5T0</accession>
<evidence type="ECO:0000256" key="2">
    <source>
        <dbReference type="ARBA" id="ARBA00022679"/>
    </source>
</evidence>
<dbReference type="InterPro" id="IPR051199">
    <property type="entry name" value="LPS_LOS_Heptosyltrfase"/>
</dbReference>
<dbReference type="RefSeq" id="WP_380031582.1">
    <property type="nucleotide sequence ID" value="NZ_JBHSHB010000007.1"/>
</dbReference>
<reference evidence="5" key="1">
    <citation type="journal article" date="2019" name="Int. J. Syst. Evol. Microbiol.">
        <title>The Global Catalogue of Microorganisms (GCM) 10K type strain sequencing project: providing services to taxonomists for standard genome sequencing and annotation.</title>
        <authorList>
            <consortium name="The Broad Institute Genomics Platform"/>
            <consortium name="The Broad Institute Genome Sequencing Center for Infectious Disease"/>
            <person name="Wu L."/>
            <person name="Ma J."/>
        </authorList>
    </citation>
    <scope>NUCLEOTIDE SEQUENCE [LARGE SCALE GENOMIC DNA]</scope>
    <source>
        <strain evidence="5">CGMCC 4.7427</strain>
    </source>
</reference>
<dbReference type="Pfam" id="PF01075">
    <property type="entry name" value="Glyco_transf_9"/>
    <property type="match status" value="1"/>
</dbReference>
<dbReference type="SUPFAM" id="SSF53756">
    <property type="entry name" value="UDP-Glycosyltransferase/glycogen phosphorylase"/>
    <property type="match status" value="1"/>
</dbReference>